<protein>
    <recommendedName>
        <fullName evidence="2 3">Peroxisomal membrane protein PEX16</fullName>
    </recommendedName>
</protein>
<dbReference type="AlphaFoldDB" id="A0A8J1XWD3"/>
<dbReference type="Proteomes" id="UP000749559">
    <property type="component" value="Unassembled WGS sequence"/>
</dbReference>
<feature type="non-terminal residue" evidence="4">
    <location>
        <position position="353"/>
    </location>
</feature>
<dbReference type="EMBL" id="CAIIXF020000006">
    <property type="protein sequence ID" value="CAH1786751.1"/>
    <property type="molecule type" value="Genomic_DNA"/>
</dbReference>
<evidence type="ECO:0000313" key="4">
    <source>
        <dbReference type="EMBL" id="CAH1786751.1"/>
    </source>
</evidence>
<comment type="similarity">
    <text evidence="1 3">Belongs to the peroxin-16 family.</text>
</comment>
<evidence type="ECO:0000256" key="3">
    <source>
        <dbReference type="RuleBase" id="RU365003"/>
    </source>
</evidence>
<comment type="subcellular location">
    <subcellularLocation>
        <location evidence="3">Peroxisome membrane</location>
    </subcellularLocation>
</comment>
<evidence type="ECO:0000256" key="2">
    <source>
        <dbReference type="ARBA" id="ARBA00018577"/>
    </source>
</evidence>
<dbReference type="Pfam" id="PF08610">
    <property type="entry name" value="Pex16"/>
    <property type="match status" value="1"/>
</dbReference>
<proteinExistence type="inferred from homology"/>
<comment type="caution">
    <text evidence="4">The sequence shown here is derived from an EMBL/GenBank/DDBJ whole genome shotgun (WGS) entry which is preliminary data.</text>
</comment>
<accession>A0A8J1XWD3</accession>
<gene>
    <name evidence="4" type="ORF">OFUS_LOCUS12579</name>
</gene>
<evidence type="ECO:0000313" key="5">
    <source>
        <dbReference type="Proteomes" id="UP000749559"/>
    </source>
</evidence>
<reference evidence="4" key="1">
    <citation type="submission" date="2022-03" db="EMBL/GenBank/DDBJ databases">
        <authorList>
            <person name="Martin C."/>
        </authorList>
    </citation>
    <scope>NUCLEOTIDE SEQUENCE</scope>
</reference>
<dbReference type="GO" id="GO:0005778">
    <property type="term" value="C:peroxisomal membrane"/>
    <property type="evidence" value="ECO:0007669"/>
    <property type="project" value="UniProtKB-SubCell"/>
</dbReference>
<keyword evidence="3" id="KW-0576">Peroxisome</keyword>
<dbReference type="GO" id="GO:0007031">
    <property type="term" value="P:peroxisome organization"/>
    <property type="evidence" value="ECO:0007669"/>
    <property type="project" value="UniProtKB-KW"/>
</dbReference>
<keyword evidence="3" id="KW-0962">Peroxisome biogenesis</keyword>
<organism evidence="4 5">
    <name type="scientific">Owenia fusiformis</name>
    <name type="common">Polychaete worm</name>
    <dbReference type="NCBI Taxonomy" id="6347"/>
    <lineage>
        <taxon>Eukaryota</taxon>
        <taxon>Metazoa</taxon>
        <taxon>Spiralia</taxon>
        <taxon>Lophotrochozoa</taxon>
        <taxon>Annelida</taxon>
        <taxon>Polychaeta</taxon>
        <taxon>Sedentaria</taxon>
        <taxon>Canalipalpata</taxon>
        <taxon>Sabellida</taxon>
        <taxon>Oweniida</taxon>
        <taxon>Oweniidae</taxon>
        <taxon>Owenia</taxon>
    </lineage>
</organism>
<keyword evidence="5" id="KW-1185">Reference proteome</keyword>
<dbReference type="InterPro" id="IPR013919">
    <property type="entry name" value="Pex16"/>
</dbReference>
<dbReference type="OrthoDB" id="2021143at2759"/>
<sequence>KLKMEVKVSKIFEKYKTWVCSSHETTSQFESTVRILSYAISARSEDSVLSELLYSASNLLVLLNHSILRQTARLKENVPLPQKRIEMCLAIIEYSEVFLELATRKLRGNSGKWLMIVCIHIAKSALRLLLLLKHKSGIQASPAVPLLNRKKELDEKAQQTDLSLEPFLASSADPDKKAPDTFTLKRSGKVVRTLSATPPLNYRSWQLPEEPLKETSKKQLNFDTSPTPLNKHRLWAEGLHISRPLIHLLSLYKFGLKSWKPWLLASAIDISSLFMIGDPDDLTPKERVELKRRCYMLLLYLLRSPFYDKYSKMRIALLMQVIAAYVPGARYIVGPLLNYLPTWQGIYGYVWAT</sequence>
<dbReference type="PANTHER" id="PTHR13299:SF0">
    <property type="entry name" value="PEROXISOMAL MEMBRANE PROTEIN PEX16"/>
    <property type="match status" value="1"/>
</dbReference>
<name>A0A8J1XWD3_OWEFU</name>
<evidence type="ECO:0000256" key="1">
    <source>
        <dbReference type="ARBA" id="ARBA00009505"/>
    </source>
</evidence>
<dbReference type="PANTHER" id="PTHR13299">
    <property type="entry name" value="PEROXISOMAL MEMBRANE PROTEIN PEX16"/>
    <property type="match status" value="1"/>
</dbReference>